<reference evidence="2 3" key="1">
    <citation type="journal article" date="2017" name="G3 (Bethesda)">
        <title>First Draft Genome Sequence of the Pathogenic Fungus Lomentospora prolificans (Formerly Scedosporium prolificans).</title>
        <authorList>
            <person name="Luo R."/>
            <person name="Zimin A."/>
            <person name="Workman R."/>
            <person name="Fan Y."/>
            <person name="Pertea G."/>
            <person name="Grossman N."/>
            <person name="Wear M.P."/>
            <person name="Jia B."/>
            <person name="Miller H."/>
            <person name="Casadevall A."/>
            <person name="Timp W."/>
            <person name="Zhang S.X."/>
            <person name="Salzberg S.L."/>
        </authorList>
    </citation>
    <scope>NUCLEOTIDE SEQUENCE [LARGE SCALE GENOMIC DNA]</scope>
    <source>
        <strain evidence="2 3">JHH-5317</strain>
    </source>
</reference>
<dbReference type="InterPro" id="IPR032710">
    <property type="entry name" value="NTF2-like_dom_sf"/>
</dbReference>
<dbReference type="PANTHER" id="PTHR31723">
    <property type="entry name" value="PATHOGENESIS-RELATED FAMILY PROTEIN"/>
    <property type="match status" value="1"/>
</dbReference>
<dbReference type="EMBL" id="NLAX01000002">
    <property type="protein sequence ID" value="PKS13183.1"/>
    <property type="molecule type" value="Genomic_DNA"/>
</dbReference>
<gene>
    <name evidence="2" type="ORF">jhhlp_000528</name>
</gene>
<sequence>MHHRCSIGRSPYPHAGPVGSLSEITSQRTKDSRIRATLNSASSINENTSSPGTTQYYILSYLVIFPVNQAHTATMTETTPAPVLPDIVLDSNAVLKDSTATWRYGRLPDYSRTRNFYTEGKKMNHAAGSLESLVENLVKNWEIEASFKTDLKDWRTIDPEVGYSLSFNGGPARSARDVLTMGTYNSLIPPNQYYDPENSSFDASHKSFKRMMPTFAWEILEIYSGPPTVTCRWRHWGQMANDYIGTNAKGEKVRVKAHGGIIEVQGMMVARVNEEFKVRSIEIWYDPLEMFRQIDKDNTIAEGPITGANLDNDSEAPGCPVHHG</sequence>
<dbReference type="VEuPathDB" id="FungiDB:jhhlp_000528"/>
<keyword evidence="3" id="KW-1185">Reference proteome</keyword>
<evidence type="ECO:0008006" key="4">
    <source>
        <dbReference type="Google" id="ProtNLM"/>
    </source>
</evidence>
<dbReference type="SUPFAM" id="SSF54427">
    <property type="entry name" value="NTF2-like"/>
    <property type="match status" value="1"/>
</dbReference>
<evidence type="ECO:0000313" key="2">
    <source>
        <dbReference type="EMBL" id="PKS13183.1"/>
    </source>
</evidence>
<dbReference type="InterPro" id="IPR053218">
    <property type="entry name" value="Pathogen-related_defense"/>
</dbReference>
<dbReference type="AlphaFoldDB" id="A0A2N3NL65"/>
<organism evidence="2 3">
    <name type="scientific">Lomentospora prolificans</name>
    <dbReference type="NCBI Taxonomy" id="41688"/>
    <lineage>
        <taxon>Eukaryota</taxon>
        <taxon>Fungi</taxon>
        <taxon>Dikarya</taxon>
        <taxon>Ascomycota</taxon>
        <taxon>Pezizomycotina</taxon>
        <taxon>Sordariomycetes</taxon>
        <taxon>Hypocreomycetidae</taxon>
        <taxon>Microascales</taxon>
        <taxon>Microascaceae</taxon>
        <taxon>Lomentospora</taxon>
    </lineage>
</organism>
<dbReference type="Gene3D" id="3.10.450.50">
    <property type="match status" value="1"/>
</dbReference>
<name>A0A2N3NL65_9PEZI</name>
<evidence type="ECO:0000313" key="3">
    <source>
        <dbReference type="Proteomes" id="UP000233524"/>
    </source>
</evidence>
<accession>A0A2N3NL65</accession>
<dbReference type="Proteomes" id="UP000233524">
    <property type="component" value="Unassembled WGS sequence"/>
</dbReference>
<dbReference type="PANTHER" id="PTHR31723:SF10">
    <property type="entry name" value="PATHOGEN-RELATED PROTEIN"/>
    <property type="match status" value="1"/>
</dbReference>
<protein>
    <recommendedName>
        <fullName evidence="4">SnoaL-like domain-containing protein</fullName>
    </recommendedName>
</protein>
<comment type="caution">
    <text evidence="2">The sequence shown here is derived from an EMBL/GenBank/DDBJ whole genome shotgun (WGS) entry which is preliminary data.</text>
</comment>
<feature type="region of interest" description="Disordered" evidence="1">
    <location>
        <begin position="1"/>
        <end position="29"/>
    </location>
</feature>
<dbReference type="OrthoDB" id="65445at2759"/>
<proteinExistence type="predicted"/>
<dbReference type="InParanoid" id="A0A2N3NL65"/>
<evidence type="ECO:0000256" key="1">
    <source>
        <dbReference type="SAM" id="MobiDB-lite"/>
    </source>
</evidence>